<dbReference type="Proteomes" id="UP000275865">
    <property type="component" value="Unassembled WGS sequence"/>
</dbReference>
<keyword evidence="2 4" id="KW-0808">Transferase</keyword>
<evidence type="ECO:0000259" key="3">
    <source>
        <dbReference type="Pfam" id="PF13649"/>
    </source>
</evidence>
<dbReference type="GO" id="GO:0032259">
    <property type="term" value="P:methylation"/>
    <property type="evidence" value="ECO:0007669"/>
    <property type="project" value="UniProtKB-KW"/>
</dbReference>
<dbReference type="Gene3D" id="3.40.50.150">
    <property type="entry name" value="Vaccinia Virus protein VP39"/>
    <property type="match status" value="1"/>
</dbReference>
<dbReference type="AlphaFoldDB" id="A0A3A9Y397"/>
<evidence type="ECO:0000256" key="1">
    <source>
        <dbReference type="ARBA" id="ARBA00022603"/>
    </source>
</evidence>
<feature type="domain" description="Methyltransferase" evidence="3">
    <location>
        <begin position="54"/>
        <end position="144"/>
    </location>
</feature>
<dbReference type="PANTHER" id="PTHR43861:SF1">
    <property type="entry name" value="TRANS-ACONITATE 2-METHYLTRANSFERASE"/>
    <property type="match status" value="1"/>
</dbReference>
<dbReference type="GO" id="GO:0008168">
    <property type="term" value="F:methyltransferase activity"/>
    <property type="evidence" value="ECO:0007669"/>
    <property type="project" value="UniProtKB-KW"/>
</dbReference>
<protein>
    <submittedName>
        <fullName evidence="4">Class I SAM-dependent methyltransferase</fullName>
    </submittedName>
</protein>
<evidence type="ECO:0000256" key="2">
    <source>
        <dbReference type="ARBA" id="ARBA00022679"/>
    </source>
</evidence>
<dbReference type="InterPro" id="IPR029063">
    <property type="entry name" value="SAM-dependent_MTases_sf"/>
</dbReference>
<organism evidence="4 5">
    <name type="scientific">Micromonospora musae</name>
    <dbReference type="NCBI Taxonomy" id="1894970"/>
    <lineage>
        <taxon>Bacteria</taxon>
        <taxon>Bacillati</taxon>
        <taxon>Actinomycetota</taxon>
        <taxon>Actinomycetes</taxon>
        <taxon>Micromonosporales</taxon>
        <taxon>Micromonosporaceae</taxon>
        <taxon>Micromonospora</taxon>
    </lineage>
</organism>
<gene>
    <name evidence="4" type="ORF">D7044_16315</name>
</gene>
<dbReference type="Pfam" id="PF13649">
    <property type="entry name" value="Methyltransf_25"/>
    <property type="match status" value="1"/>
</dbReference>
<dbReference type="InterPro" id="IPR041698">
    <property type="entry name" value="Methyltransf_25"/>
</dbReference>
<name>A0A3A9Y397_9ACTN</name>
<keyword evidence="1 4" id="KW-0489">Methyltransferase</keyword>
<proteinExistence type="predicted"/>
<evidence type="ECO:0000313" key="4">
    <source>
        <dbReference type="EMBL" id="RKN31925.1"/>
    </source>
</evidence>
<dbReference type="RefSeq" id="WP_120689463.1">
    <property type="nucleotide sequence ID" value="NZ_RAZT01000007.1"/>
</dbReference>
<reference evidence="4 5" key="1">
    <citation type="submission" date="2018-09" db="EMBL/GenBank/DDBJ databases">
        <title>Micromonospora sp. nov. MS1-9, isolated from a root of Musa sp.</title>
        <authorList>
            <person name="Kuncharoen N."/>
            <person name="Kudo T."/>
            <person name="Ohkuma M."/>
            <person name="Yuki M."/>
            <person name="Tanasupawat S."/>
        </authorList>
    </citation>
    <scope>NUCLEOTIDE SEQUENCE [LARGE SCALE GENOMIC DNA]</scope>
    <source>
        <strain evidence="4 5">MS1-9</strain>
    </source>
</reference>
<comment type="caution">
    <text evidence="4">The sequence shown here is derived from an EMBL/GenBank/DDBJ whole genome shotgun (WGS) entry which is preliminary data.</text>
</comment>
<accession>A0A3A9Y397</accession>
<dbReference type="CDD" id="cd02440">
    <property type="entry name" value="AdoMet_MTases"/>
    <property type="match status" value="1"/>
</dbReference>
<dbReference type="PANTHER" id="PTHR43861">
    <property type="entry name" value="TRANS-ACONITATE 2-METHYLTRANSFERASE-RELATED"/>
    <property type="match status" value="1"/>
</dbReference>
<dbReference type="EMBL" id="RAZT01000007">
    <property type="protein sequence ID" value="RKN31925.1"/>
    <property type="molecule type" value="Genomic_DNA"/>
</dbReference>
<evidence type="ECO:0000313" key="5">
    <source>
        <dbReference type="Proteomes" id="UP000275865"/>
    </source>
</evidence>
<dbReference type="SUPFAM" id="SSF53335">
    <property type="entry name" value="S-adenosyl-L-methionine-dependent methyltransferases"/>
    <property type="match status" value="1"/>
</dbReference>
<sequence>MTEPAFLRETRTSYDTVATEFAEQFADELASKPFDRAILAAFAELVLRGGGGPVADLGCGTGTVTAHLAGLGLDVFGIDLSPGLLAVARRNHSGLRFEEGSMTALTLPEGRLAGITAWYSIIHVPDELLPVTFSGFRRALAPGGHLALVFQAGDESLVRTTAFGKAISLTFRRRRPEQVAALLTEAGFEVRAQLVREPEPYAGGTESTRQAYLVARKPALDRPTA</sequence>